<sequence length="366" mass="40198">MFAERKRKYVWAFPILIVVVVLFILLKPSQPTSTLQSGQAQGQEKITTIRIAVPDISSSSHPSSGAALVDHVYLNQMIQKELAPLNVKVEWQFFKGAGPAVNEALANDQVDFAFLGDLAMIIGKSKGIDTRLLMAISRDTPGYLAVLPNKGYNSLAALKGKRIAVFQGTAMQLSFNQFIHQYGFSEKDFRIVNMDPAAANAALAAGQIDAGWGLMNNLALKLKGIVEIPLSSRDSQGAGSIQTGLIATKGFIKTHPEIVQKLVNAVLKSAYYVGQDENRDTAIQLVTQNAGYSKQLYALNLDALSLKDMHSPRLDSSYLDHLQTGVRTALDAKLIKNDIQIKQWIDPQFVDTGIKHLGYVQFWPEK</sequence>
<keyword evidence="1" id="KW-0472">Membrane</keyword>
<feature type="domain" description="SsuA/THI5-like" evidence="2">
    <location>
        <begin position="100"/>
        <end position="273"/>
    </location>
</feature>
<keyword evidence="1" id="KW-0812">Transmembrane</keyword>
<organism evidence="3 4">
    <name type="scientific">Acinetobacter calcoaceticus</name>
    <dbReference type="NCBI Taxonomy" id="471"/>
    <lineage>
        <taxon>Bacteria</taxon>
        <taxon>Pseudomonadati</taxon>
        <taxon>Pseudomonadota</taxon>
        <taxon>Gammaproteobacteria</taxon>
        <taxon>Moraxellales</taxon>
        <taxon>Moraxellaceae</taxon>
        <taxon>Acinetobacter</taxon>
        <taxon>Acinetobacter calcoaceticus/baumannii complex</taxon>
    </lineage>
</organism>
<reference evidence="3 4" key="1">
    <citation type="submission" date="2019-03" db="EMBL/GenBank/DDBJ databases">
        <title>Genomic analyses of the natural microbiome of Caenorhabditis elegans.</title>
        <authorList>
            <person name="Samuel B."/>
        </authorList>
    </citation>
    <scope>NUCLEOTIDE SEQUENCE [LARGE SCALE GENOMIC DNA]</scope>
    <source>
        <strain evidence="3 4">JUb89</strain>
    </source>
</reference>
<feature type="transmembrane region" description="Helical" evidence="1">
    <location>
        <begin position="9"/>
        <end position="26"/>
    </location>
</feature>
<evidence type="ECO:0000259" key="2">
    <source>
        <dbReference type="Pfam" id="PF09084"/>
    </source>
</evidence>
<accession>A0A4R1XLK0</accession>
<dbReference type="InterPro" id="IPR015168">
    <property type="entry name" value="SsuA/THI5"/>
</dbReference>
<dbReference type="Gene3D" id="3.40.190.10">
    <property type="entry name" value="Periplasmic binding protein-like II"/>
    <property type="match status" value="2"/>
</dbReference>
<dbReference type="PANTHER" id="PTHR30024:SF21">
    <property type="entry name" value="ABC TRANSPORTER SUBSTRATE-BINDING PROTEIN"/>
    <property type="match status" value="1"/>
</dbReference>
<evidence type="ECO:0000313" key="4">
    <source>
        <dbReference type="Proteomes" id="UP000294963"/>
    </source>
</evidence>
<dbReference type="EMBL" id="SLVJ01000033">
    <property type="protein sequence ID" value="TCM60443.1"/>
    <property type="molecule type" value="Genomic_DNA"/>
</dbReference>
<dbReference type="AlphaFoldDB" id="A0A4R1XLK0"/>
<dbReference type="SUPFAM" id="SSF53850">
    <property type="entry name" value="Periplasmic binding protein-like II"/>
    <property type="match status" value="1"/>
</dbReference>
<evidence type="ECO:0000313" key="3">
    <source>
        <dbReference type="EMBL" id="TCM60443.1"/>
    </source>
</evidence>
<dbReference type="Pfam" id="PF09084">
    <property type="entry name" value="NMT1"/>
    <property type="match status" value="1"/>
</dbReference>
<keyword evidence="4" id="KW-1185">Reference proteome</keyword>
<dbReference type="Proteomes" id="UP000294963">
    <property type="component" value="Unassembled WGS sequence"/>
</dbReference>
<proteinExistence type="predicted"/>
<name>A0A4R1XLK0_ACICA</name>
<gene>
    <name evidence="3" type="ORF">EC844_1333</name>
</gene>
<comment type="caution">
    <text evidence="3">The sequence shown here is derived from an EMBL/GenBank/DDBJ whole genome shotgun (WGS) entry which is preliminary data.</text>
</comment>
<protein>
    <submittedName>
        <fullName evidence="3">Sulfonate transport system substrate-binding protein</fullName>
    </submittedName>
</protein>
<keyword evidence="1" id="KW-1133">Transmembrane helix</keyword>
<evidence type="ECO:0000256" key="1">
    <source>
        <dbReference type="SAM" id="Phobius"/>
    </source>
</evidence>
<dbReference type="PANTHER" id="PTHR30024">
    <property type="entry name" value="ALIPHATIC SULFONATES-BINDING PROTEIN-RELATED"/>
    <property type="match status" value="1"/>
</dbReference>